<dbReference type="EMBL" id="CP075585">
    <property type="protein sequence ID" value="QZA59156.1"/>
    <property type="molecule type" value="Genomic_DNA"/>
</dbReference>
<evidence type="ECO:0000313" key="1">
    <source>
        <dbReference type="EMBL" id="QZA59156.1"/>
    </source>
</evidence>
<evidence type="ECO:0000313" key="2">
    <source>
        <dbReference type="Proteomes" id="UP000822862"/>
    </source>
</evidence>
<sequence length="209" mass="24046">MKKFFEILLNWPRPYISGTDLHHILNKSSNSRYAIIKRAIKENYLIPIRRDFYVIKNSRQPLVDSFEIATVIYGPSYISFESALSYHGWIPEAVRTTTCASVKRAKEFETPIGVFSYEHIPIEAFPFGVEQHPQNGITLFIAAPVKALADMIYARKRIWPSIEDLSEDLRIEPESFKNSDKELLAGLIENYPTPRVKKALYVLQKNLGP</sequence>
<keyword evidence="2" id="KW-1185">Reference proteome</keyword>
<proteinExistence type="predicted"/>
<protein>
    <recommendedName>
        <fullName evidence="3">AbiEi antitoxin C-terminal domain-containing protein</fullName>
    </recommendedName>
</protein>
<evidence type="ECO:0008006" key="3">
    <source>
        <dbReference type="Google" id="ProtNLM"/>
    </source>
</evidence>
<dbReference type="Proteomes" id="UP000822862">
    <property type="component" value="Chromosome"/>
</dbReference>
<accession>A0ABX8Z4W7</accession>
<organism evidence="1 2">
    <name type="scientific">Candidatus Rhabdochlamydia porcellionis</name>
    <dbReference type="NCBI Taxonomy" id="225148"/>
    <lineage>
        <taxon>Bacteria</taxon>
        <taxon>Pseudomonadati</taxon>
        <taxon>Chlamydiota</taxon>
        <taxon>Chlamydiia</taxon>
        <taxon>Parachlamydiales</taxon>
        <taxon>Candidatus Rhabdochlamydiaceae</taxon>
        <taxon>Candidatus Rhabdochlamydia</taxon>
    </lineage>
</organism>
<dbReference type="RefSeq" id="WP_194844758.1">
    <property type="nucleotide sequence ID" value="NZ_CP075585.1"/>
</dbReference>
<reference evidence="1 2" key="1">
    <citation type="submission" date="2021-05" db="EMBL/GenBank/DDBJ databases">
        <title>Ecology and evolution of chlamydial symbionts of arthropods.</title>
        <authorList>
            <person name="Halter T."/>
            <person name="Sixt B.S."/>
            <person name="Toenshoff E.R."/>
            <person name="Koestlbacher S."/>
            <person name="Schulz F."/>
            <person name="Kostanjsek R."/>
            <person name="Collingro A."/>
            <person name="Hendrickx F."/>
            <person name="Horn M."/>
        </authorList>
    </citation>
    <scope>NUCLEOTIDE SEQUENCE [LARGE SCALE GENOMIC DNA]</scope>
    <source>
        <strain evidence="1 2">15C</strain>
    </source>
</reference>
<gene>
    <name evidence="1" type="ORF">RHAB15C_0001041</name>
</gene>
<name>A0ABX8Z4W7_9BACT</name>